<dbReference type="PROSITE" id="PS50850">
    <property type="entry name" value="MFS"/>
    <property type="match status" value="1"/>
</dbReference>
<dbReference type="AlphaFoldDB" id="A0A2V4B1Q9"/>
<evidence type="ECO:0000256" key="2">
    <source>
        <dbReference type="ARBA" id="ARBA00022692"/>
    </source>
</evidence>
<evidence type="ECO:0000256" key="4">
    <source>
        <dbReference type="ARBA" id="ARBA00023136"/>
    </source>
</evidence>
<keyword evidence="4" id="KW-0472">Membrane</keyword>
<dbReference type="GO" id="GO:0061513">
    <property type="term" value="F:glucose 6-phosphate:phosphate antiporter activity"/>
    <property type="evidence" value="ECO:0007669"/>
    <property type="project" value="TreeGrafter"/>
</dbReference>
<organism evidence="6 7">
    <name type="scientific">Prauserella muralis</name>
    <dbReference type="NCBI Taxonomy" id="588067"/>
    <lineage>
        <taxon>Bacteria</taxon>
        <taxon>Bacillati</taxon>
        <taxon>Actinomycetota</taxon>
        <taxon>Actinomycetes</taxon>
        <taxon>Pseudonocardiales</taxon>
        <taxon>Pseudonocardiaceae</taxon>
        <taxon>Prauserella</taxon>
    </lineage>
</organism>
<comment type="caution">
    <text evidence="6">The sequence shown here is derived from an EMBL/GenBank/DDBJ whole genome shotgun (WGS) entry which is preliminary data.</text>
</comment>
<keyword evidence="3" id="KW-1133">Transmembrane helix</keyword>
<dbReference type="GO" id="GO:0005886">
    <property type="term" value="C:plasma membrane"/>
    <property type="evidence" value="ECO:0007669"/>
    <property type="project" value="UniProtKB-SubCell"/>
</dbReference>
<dbReference type="Gene3D" id="1.20.1250.20">
    <property type="entry name" value="MFS general substrate transporter like domains"/>
    <property type="match status" value="2"/>
</dbReference>
<dbReference type="PANTHER" id="PTHR43826:SF3">
    <property type="entry name" value="GLUCOSE-6-PHOSPHATE EXCHANGER SLC37A4"/>
    <property type="match status" value="1"/>
</dbReference>
<dbReference type="InterPro" id="IPR011701">
    <property type="entry name" value="MFS"/>
</dbReference>
<evidence type="ECO:0000313" key="6">
    <source>
        <dbReference type="EMBL" id="PXY27977.1"/>
    </source>
</evidence>
<comment type="subcellular location">
    <subcellularLocation>
        <location evidence="1">Cell membrane</location>
        <topology evidence="1">Multi-pass membrane protein</topology>
    </subcellularLocation>
</comment>
<name>A0A2V4B1Q9_9PSEU</name>
<evidence type="ECO:0000256" key="1">
    <source>
        <dbReference type="ARBA" id="ARBA00004651"/>
    </source>
</evidence>
<gene>
    <name evidence="6" type="ORF">BAY60_16655</name>
</gene>
<dbReference type="InterPro" id="IPR051337">
    <property type="entry name" value="OPA_Antiporter"/>
</dbReference>
<dbReference type="SUPFAM" id="SSF103473">
    <property type="entry name" value="MFS general substrate transporter"/>
    <property type="match status" value="1"/>
</dbReference>
<dbReference type="EMBL" id="MASW01000002">
    <property type="protein sequence ID" value="PXY27977.1"/>
    <property type="molecule type" value="Genomic_DNA"/>
</dbReference>
<sequence length="445" mass="46736">MSSGSPAIARASARSWLIWLTAAFVYVLAVFHRTSFGVAGLEAADRFGVGAAALGTFTVLQVGVYAAMQIPTGVLVDRFGPRNVLTAALVFLGSGQVLLAVADTYALGLLARGVLGLGDALTFVSVLRLAANHFPAKQYMLVTAFTGALGFAGNLAATLPLTLLLAGPGWLPTFLAAGLVTVLFVAIVQWRVHDTPHSRVTESQAASAREVGRQVLTALRVPGTRLGFWTHFSTMFGQNVLVLLWGVPFLVQGQGYAATTASSLLAVFVIGSMIGGPLVGGFVGRKPEARMPLVLGFLATMAVVWTVLLSWPGRIPLAVLVPAFALISFGGPMSTIGFALARDYNPLPRVGTATGMVNVGGFVATTIAALAIGVLLEVSGGSFRVALGSVLALLLFGSWRMIVWYLRARAAVFAAQERGEAVPVQIRRRPWDVRGPERQRVAAAA</sequence>
<dbReference type="InterPro" id="IPR020846">
    <property type="entry name" value="MFS_dom"/>
</dbReference>
<dbReference type="CDD" id="cd06174">
    <property type="entry name" value="MFS"/>
    <property type="match status" value="1"/>
</dbReference>
<dbReference type="InterPro" id="IPR036259">
    <property type="entry name" value="MFS_trans_sf"/>
</dbReference>
<reference evidence="6 7" key="1">
    <citation type="submission" date="2016-07" db="EMBL/GenBank/DDBJ databases">
        <title>Draft genome sequence of Prauserella muralis DSM 45305, isolated from a mould-covered wall in an indoor environment.</title>
        <authorList>
            <person name="Ruckert C."/>
            <person name="Albersmeier A."/>
            <person name="Jiang C.-L."/>
            <person name="Jiang Y."/>
            <person name="Kalinowski J."/>
            <person name="Schneider O."/>
            <person name="Winkler A."/>
            <person name="Zotchev S.B."/>
        </authorList>
    </citation>
    <scope>NUCLEOTIDE SEQUENCE [LARGE SCALE GENOMIC DNA]</scope>
    <source>
        <strain evidence="6 7">DSM 45305</strain>
    </source>
</reference>
<dbReference type="Proteomes" id="UP000249915">
    <property type="component" value="Unassembled WGS sequence"/>
</dbReference>
<feature type="domain" description="Major facilitator superfamily (MFS) profile" evidence="5">
    <location>
        <begin position="18"/>
        <end position="409"/>
    </location>
</feature>
<evidence type="ECO:0000256" key="3">
    <source>
        <dbReference type="ARBA" id="ARBA00022989"/>
    </source>
</evidence>
<accession>A0A2V4B1Q9</accession>
<evidence type="ECO:0000259" key="5">
    <source>
        <dbReference type="PROSITE" id="PS50850"/>
    </source>
</evidence>
<evidence type="ECO:0000313" key="7">
    <source>
        <dbReference type="Proteomes" id="UP000249915"/>
    </source>
</evidence>
<dbReference type="OrthoDB" id="4332123at2"/>
<dbReference type="PANTHER" id="PTHR43826">
    <property type="entry name" value="GLUCOSE-6-PHOSPHATE EXCHANGER SLC37A4"/>
    <property type="match status" value="1"/>
</dbReference>
<dbReference type="Pfam" id="PF07690">
    <property type="entry name" value="MFS_1"/>
    <property type="match status" value="1"/>
</dbReference>
<proteinExistence type="predicted"/>
<keyword evidence="7" id="KW-1185">Reference proteome</keyword>
<dbReference type="GO" id="GO:0035435">
    <property type="term" value="P:phosphate ion transmembrane transport"/>
    <property type="evidence" value="ECO:0007669"/>
    <property type="project" value="TreeGrafter"/>
</dbReference>
<keyword evidence="2" id="KW-0812">Transmembrane</keyword>
<protein>
    <submittedName>
        <fullName evidence="6">MFS transporter</fullName>
    </submittedName>
</protein>